<dbReference type="PANTHER" id="PTHR30531">
    <property type="entry name" value="FLAGELLAR BIOSYNTHETIC PROTEIN FLHB"/>
    <property type="match status" value="1"/>
</dbReference>
<feature type="region of interest" description="Disordered" evidence="1">
    <location>
        <begin position="1"/>
        <end position="24"/>
    </location>
</feature>
<feature type="compositionally biased region" description="Basic and acidic residues" evidence="1">
    <location>
        <begin position="1"/>
        <end position="22"/>
    </location>
</feature>
<name>A0A3B1C3I6_9ZZZZ</name>
<evidence type="ECO:0000256" key="2">
    <source>
        <dbReference type="SAM" id="Phobius"/>
    </source>
</evidence>
<keyword evidence="2" id="KW-1133">Transmembrane helix</keyword>
<dbReference type="AlphaFoldDB" id="A0A3B1C3I6"/>
<accession>A0A3B1C3I6</accession>
<reference evidence="3" key="1">
    <citation type="submission" date="2018-06" db="EMBL/GenBank/DDBJ databases">
        <authorList>
            <person name="Zhirakovskaya E."/>
        </authorList>
    </citation>
    <scope>NUCLEOTIDE SEQUENCE</scope>
</reference>
<proteinExistence type="predicted"/>
<dbReference type="InterPro" id="IPR006135">
    <property type="entry name" value="T3SS_substrate_exporter"/>
</dbReference>
<organism evidence="3">
    <name type="scientific">hydrothermal vent metagenome</name>
    <dbReference type="NCBI Taxonomy" id="652676"/>
    <lineage>
        <taxon>unclassified sequences</taxon>
        <taxon>metagenomes</taxon>
        <taxon>ecological metagenomes</taxon>
    </lineage>
</organism>
<keyword evidence="3" id="KW-0282">Flagellum</keyword>
<keyword evidence="3" id="KW-0966">Cell projection</keyword>
<dbReference type="PANTHER" id="PTHR30531:SF12">
    <property type="entry name" value="FLAGELLAR BIOSYNTHETIC PROTEIN FLHB"/>
    <property type="match status" value="1"/>
</dbReference>
<feature type="transmembrane region" description="Helical" evidence="2">
    <location>
        <begin position="194"/>
        <end position="210"/>
    </location>
</feature>
<sequence>MAEEEKESKTEEPTDKKLGDTRKKGRTAKSQEVNTVILLIAAVIYFLYMGFYMIDGVILVMREYFVSAGVYDMTPSSTQFLIKITFNQLFLLTMPFMFTMALAGVLSNYWQNDGWIFSWDPLKPKFNKLNPLTGWKKILGKEGLMNLGKSLVKLTLISTAVYMASDDEWELIPVLMNSTIIQIFQVLGEQTLNLVLKVLFVLIILAIIDFA</sequence>
<keyword evidence="2" id="KW-0812">Transmembrane</keyword>
<dbReference type="Pfam" id="PF01312">
    <property type="entry name" value="Bac_export_2"/>
    <property type="match status" value="1"/>
</dbReference>
<protein>
    <submittedName>
        <fullName evidence="3">Flagellar biosynthesis protein FlhB</fullName>
    </submittedName>
</protein>
<dbReference type="GO" id="GO:0005886">
    <property type="term" value="C:plasma membrane"/>
    <property type="evidence" value="ECO:0007669"/>
    <property type="project" value="TreeGrafter"/>
</dbReference>
<keyword evidence="3" id="KW-0969">Cilium</keyword>
<feature type="non-terminal residue" evidence="3">
    <location>
        <position position="211"/>
    </location>
</feature>
<dbReference type="GO" id="GO:0009306">
    <property type="term" value="P:protein secretion"/>
    <property type="evidence" value="ECO:0007669"/>
    <property type="project" value="InterPro"/>
</dbReference>
<evidence type="ECO:0000256" key="1">
    <source>
        <dbReference type="SAM" id="MobiDB-lite"/>
    </source>
</evidence>
<gene>
    <name evidence="3" type="ORF">MNBD_NITROSPINAE04-2122</name>
</gene>
<keyword evidence="2" id="KW-0472">Membrane</keyword>
<feature type="transmembrane region" description="Helical" evidence="2">
    <location>
        <begin position="36"/>
        <end position="54"/>
    </location>
</feature>
<feature type="transmembrane region" description="Helical" evidence="2">
    <location>
        <begin position="89"/>
        <end position="110"/>
    </location>
</feature>
<dbReference type="EMBL" id="UOGA01000131">
    <property type="protein sequence ID" value="VAX18594.1"/>
    <property type="molecule type" value="Genomic_DNA"/>
</dbReference>
<evidence type="ECO:0000313" key="3">
    <source>
        <dbReference type="EMBL" id="VAX18594.1"/>
    </source>
</evidence>